<dbReference type="InParanoid" id="A0A024G068"/>
<dbReference type="PANTHER" id="PTHR24198">
    <property type="entry name" value="ANKYRIN REPEAT AND PROTEIN KINASE DOMAIN-CONTAINING PROTEIN"/>
    <property type="match status" value="1"/>
</dbReference>
<dbReference type="InterPro" id="IPR036770">
    <property type="entry name" value="Ankyrin_rpt-contain_sf"/>
</dbReference>
<reference evidence="4 5" key="1">
    <citation type="submission" date="2012-05" db="EMBL/GenBank/DDBJ databases">
        <title>Recombination and specialization in a pathogen metapopulation.</title>
        <authorList>
            <person name="Gardiner A."/>
            <person name="Kemen E."/>
            <person name="Schultz-Larsen T."/>
            <person name="MacLean D."/>
            <person name="Van Oosterhout C."/>
            <person name="Jones J.D.G."/>
        </authorList>
    </citation>
    <scope>NUCLEOTIDE SEQUENCE [LARGE SCALE GENOMIC DNA]</scope>
    <source>
        <strain evidence="4 5">Ac Nc2</strain>
    </source>
</reference>
<keyword evidence="1" id="KW-0677">Repeat</keyword>
<gene>
    <name evidence="4" type="ORF">BN9_007020</name>
</gene>
<keyword evidence="2 3" id="KW-0040">ANK repeat</keyword>
<dbReference type="Gene3D" id="3.30.1520.10">
    <property type="entry name" value="Phox-like domain"/>
    <property type="match status" value="2"/>
</dbReference>
<dbReference type="InterPro" id="IPR002110">
    <property type="entry name" value="Ankyrin_rpt"/>
</dbReference>
<dbReference type="EMBL" id="CAIX01000004">
    <property type="protein sequence ID" value="CCI39918.1"/>
    <property type="molecule type" value="Genomic_DNA"/>
</dbReference>
<evidence type="ECO:0000313" key="4">
    <source>
        <dbReference type="EMBL" id="CCI39918.1"/>
    </source>
</evidence>
<dbReference type="PRINTS" id="PR01415">
    <property type="entry name" value="ANKYRIN"/>
</dbReference>
<dbReference type="InterPro" id="IPR036871">
    <property type="entry name" value="PX_dom_sf"/>
</dbReference>
<dbReference type="PROSITE" id="PS50297">
    <property type="entry name" value="ANK_REP_REGION"/>
    <property type="match status" value="6"/>
</dbReference>
<dbReference type="Pfam" id="PF12796">
    <property type="entry name" value="Ank_2"/>
    <property type="match status" value="4"/>
</dbReference>
<proteinExistence type="predicted"/>
<feature type="repeat" description="ANK" evidence="3">
    <location>
        <begin position="384"/>
        <end position="416"/>
    </location>
</feature>
<feature type="repeat" description="ANK" evidence="3">
    <location>
        <begin position="450"/>
        <end position="482"/>
    </location>
</feature>
<protein>
    <recommendedName>
        <fullName evidence="6">PX domain-containing protein</fullName>
    </recommendedName>
</protein>
<dbReference type="AlphaFoldDB" id="A0A024G068"/>
<dbReference type="Gene3D" id="1.25.40.20">
    <property type="entry name" value="Ankyrin repeat-containing domain"/>
    <property type="match status" value="2"/>
</dbReference>
<dbReference type="STRING" id="65357.A0A024G068"/>
<evidence type="ECO:0008006" key="6">
    <source>
        <dbReference type="Google" id="ProtNLM"/>
    </source>
</evidence>
<comment type="caution">
    <text evidence="4">The sequence shown here is derived from an EMBL/GenBank/DDBJ whole genome shotgun (WGS) entry which is preliminary data.</text>
</comment>
<feature type="repeat" description="ANK" evidence="3">
    <location>
        <begin position="417"/>
        <end position="449"/>
    </location>
</feature>
<sequence length="1112" mass="126478">MHWSQQYNLHIPKFELHRGKTYFVIEISKKSPENLNSVGTRPQFVVLRSYSEFRLIRKTLLNLTRPYSKHNRPLGPFKRELWRSGSCLCRLKEGVAMEKGIILCPFHTLHQHLEPLHFPPKKAFHMYSTRQRFLLQESRRNAFNSFLEALQWNFSQFPSETLDKAIQHGACGIAKACLEFLNMHIYIAEMMRTQGKIQKVRGPLQLTSWWVEREHHARYKEAHNEETHPESIPVKTSHNDSVTIRKLVLERDIEKTMYVYENLMRPSQQMQSLPTLKIQPMQIDSPQNVLEEYCDHLLQQYGHHIEELEVPELSEQRRWELTLYVACWVGHIYAVRMILFYRSNPNVSIGDGTTCLHVAARMGHSSVLSVLLQEGAHVDAQNNVGVTSLVAACRHGKYEAARLLLEAGADSSIASLRGTYPLHAAIVAKCADLVRLLIFHGAEVNVVTSNGITPLHFAAKLGSTAICRLLLQHHADVHRSSINGDTALTVAKMNGYSGVCSMLQQYSLHDPLQRAKISIWNISVPRWETKDSRCYYCIRLRTPRDARTRESENVFWSASRTYSDFRNFRNELKTLTKVDAQVTSEELRASIDQPKVADFFSTDGPQYLTLDEKDNGSTCCHCNGNHCPFREMDQSLKSVPFPSRVLSILPYRSKARIDSRRLALQKFLVSVHQFCMSIPRATLQRIDLYEQCDVLLQFSSFIGFDENLRSRLLTRSPVSLAAWKESLEAHFSFSTSSPSGVIRTRSVGIESPNTGNQIENGEFEDAEHTEALTAWGNDLESAHVGVAVVDDAVPMLEHPSQQIVLERRLLDSTELYDFNDVDDQSFSNQQVPDQLNSGISNVEPKRSAAHDQILCELRRLPRLRVRSASVKKTKSYFEELVHYLLLQFPHNRLTAELQHHESLFHQSQTRQWELAFYVACQVGNLNAVKLFLSRGTDPNTMIQNDQSSALIVACVNGNCDIVGLLLTSQELDLNWCDNRGQTALMVAVECMQDEIVRLVLEAGANVSLSCSKGITVFHRAATIESIAIMKMLFAYHPNITLTQDPAGNTPLHLAAQWGRFEQSALLLAHGVDGTIRNHEGDSAWDLAIATSHWRIASLFSEETHRMNLTIRR</sequence>
<dbReference type="Proteomes" id="UP000053237">
    <property type="component" value="Unassembled WGS sequence"/>
</dbReference>
<evidence type="ECO:0000256" key="3">
    <source>
        <dbReference type="PROSITE-ProRule" id="PRU00023"/>
    </source>
</evidence>
<name>A0A024G068_9STRA</name>
<dbReference type="SMART" id="SM00248">
    <property type="entry name" value="ANK"/>
    <property type="match status" value="11"/>
</dbReference>
<evidence type="ECO:0000256" key="2">
    <source>
        <dbReference type="ARBA" id="ARBA00023043"/>
    </source>
</evidence>
<keyword evidence="5" id="KW-1185">Reference proteome</keyword>
<evidence type="ECO:0000256" key="1">
    <source>
        <dbReference type="ARBA" id="ARBA00022737"/>
    </source>
</evidence>
<dbReference type="SUPFAM" id="SSF64268">
    <property type="entry name" value="PX domain"/>
    <property type="match status" value="1"/>
</dbReference>
<accession>A0A024G068</accession>
<dbReference type="OrthoDB" id="20872at2759"/>
<organism evidence="4 5">
    <name type="scientific">Albugo candida</name>
    <dbReference type="NCBI Taxonomy" id="65357"/>
    <lineage>
        <taxon>Eukaryota</taxon>
        <taxon>Sar</taxon>
        <taxon>Stramenopiles</taxon>
        <taxon>Oomycota</taxon>
        <taxon>Peronosporomycetes</taxon>
        <taxon>Albuginales</taxon>
        <taxon>Albuginaceae</taxon>
        <taxon>Albugo</taxon>
    </lineage>
</organism>
<dbReference type="GO" id="GO:0035091">
    <property type="term" value="F:phosphatidylinositol binding"/>
    <property type="evidence" value="ECO:0007669"/>
    <property type="project" value="InterPro"/>
</dbReference>
<feature type="repeat" description="ANK" evidence="3">
    <location>
        <begin position="351"/>
        <end position="383"/>
    </location>
</feature>
<feature type="repeat" description="ANK" evidence="3">
    <location>
        <begin position="1046"/>
        <end position="1078"/>
    </location>
</feature>
<dbReference type="PROSITE" id="PS50088">
    <property type="entry name" value="ANK_REPEAT"/>
    <property type="match status" value="6"/>
</dbReference>
<feature type="repeat" description="ANK" evidence="3">
    <location>
        <begin position="979"/>
        <end position="1011"/>
    </location>
</feature>
<dbReference type="SUPFAM" id="SSF48403">
    <property type="entry name" value="Ankyrin repeat"/>
    <property type="match status" value="2"/>
</dbReference>
<evidence type="ECO:0000313" key="5">
    <source>
        <dbReference type="Proteomes" id="UP000053237"/>
    </source>
</evidence>
<dbReference type="PANTHER" id="PTHR24198:SF165">
    <property type="entry name" value="ANKYRIN REPEAT-CONTAINING PROTEIN-RELATED"/>
    <property type="match status" value="1"/>
</dbReference>